<reference evidence="2" key="1">
    <citation type="submission" date="2020-03" db="EMBL/GenBank/DDBJ databases">
        <title>The deep terrestrial virosphere.</title>
        <authorList>
            <person name="Holmfeldt K."/>
            <person name="Nilsson E."/>
            <person name="Simone D."/>
            <person name="Lopez-Fernandez M."/>
            <person name="Wu X."/>
            <person name="de Brujin I."/>
            <person name="Lundin D."/>
            <person name="Andersson A."/>
            <person name="Bertilsson S."/>
            <person name="Dopson M."/>
        </authorList>
    </citation>
    <scope>NUCLEOTIDE SEQUENCE</scope>
    <source>
        <strain evidence="2">MM415A06928</strain>
        <strain evidence="1">MM415B01524</strain>
    </source>
</reference>
<sequence length="119" mass="13730">MRTDRELWCWIRDGGGIRPDLDYQDSTLTGKEKRREYAYLDRKDGEDIDRMGADIGVSFPEFGIHDGEGLREWLQGYAPLVMAEKERGVDTRDDEQVGWSMQAAIMGEVLRRQTLGEVF</sequence>
<evidence type="ECO:0000313" key="1">
    <source>
        <dbReference type="EMBL" id="QJA57971.1"/>
    </source>
</evidence>
<evidence type="ECO:0000313" key="2">
    <source>
        <dbReference type="EMBL" id="QJA68370.1"/>
    </source>
</evidence>
<proteinExistence type="predicted"/>
<accession>A0A6M3JEW2</accession>
<gene>
    <name evidence="2" type="ORF">MM415A06928_0004</name>
    <name evidence="1" type="ORF">MM415B01524_0008</name>
</gene>
<protein>
    <submittedName>
        <fullName evidence="2">Uncharacterized protein</fullName>
    </submittedName>
</protein>
<dbReference type="EMBL" id="MT141302">
    <property type="protein sequence ID" value="QJA57971.1"/>
    <property type="molecule type" value="Genomic_DNA"/>
</dbReference>
<dbReference type="AlphaFoldDB" id="A0A6M3JEW2"/>
<name>A0A6M3JEW2_9ZZZZ</name>
<organism evidence="2">
    <name type="scientific">viral metagenome</name>
    <dbReference type="NCBI Taxonomy" id="1070528"/>
    <lineage>
        <taxon>unclassified sequences</taxon>
        <taxon>metagenomes</taxon>
        <taxon>organismal metagenomes</taxon>
    </lineage>
</organism>
<dbReference type="EMBL" id="MT141611">
    <property type="protein sequence ID" value="QJA68370.1"/>
    <property type="molecule type" value="Genomic_DNA"/>
</dbReference>